<evidence type="ECO:0000313" key="2">
    <source>
        <dbReference type="Proteomes" id="UP000191672"/>
    </source>
</evidence>
<dbReference type="Proteomes" id="UP000191672">
    <property type="component" value="Unassembled WGS sequence"/>
</dbReference>
<sequence>MVDAIATAAELGNQTRDAYWLIDLLASELTDAIVIAALSVSLSEESGRPQTAVCQAAAHL</sequence>
<organism evidence="1 2">
    <name type="scientific">Penicillium antarcticum</name>
    <dbReference type="NCBI Taxonomy" id="416450"/>
    <lineage>
        <taxon>Eukaryota</taxon>
        <taxon>Fungi</taxon>
        <taxon>Dikarya</taxon>
        <taxon>Ascomycota</taxon>
        <taxon>Pezizomycotina</taxon>
        <taxon>Eurotiomycetes</taxon>
        <taxon>Eurotiomycetidae</taxon>
        <taxon>Eurotiales</taxon>
        <taxon>Aspergillaceae</taxon>
        <taxon>Penicillium</taxon>
    </lineage>
</organism>
<name>A0A1V6PWA0_9EURO</name>
<evidence type="ECO:0000313" key="1">
    <source>
        <dbReference type="EMBL" id="OQD81290.1"/>
    </source>
</evidence>
<accession>A0A1V6PWA0</accession>
<dbReference type="AlphaFoldDB" id="A0A1V6PWA0"/>
<reference evidence="2" key="1">
    <citation type="journal article" date="2017" name="Nat. Microbiol.">
        <title>Global analysis of biosynthetic gene clusters reveals vast potential of secondary metabolite production in Penicillium species.</title>
        <authorList>
            <person name="Nielsen J.C."/>
            <person name="Grijseels S."/>
            <person name="Prigent S."/>
            <person name="Ji B."/>
            <person name="Dainat J."/>
            <person name="Nielsen K.F."/>
            <person name="Frisvad J.C."/>
            <person name="Workman M."/>
            <person name="Nielsen J."/>
        </authorList>
    </citation>
    <scope>NUCLEOTIDE SEQUENCE [LARGE SCALE GENOMIC DNA]</scope>
    <source>
        <strain evidence="2">IBT 31811</strain>
    </source>
</reference>
<comment type="caution">
    <text evidence="1">The sequence shown here is derived from an EMBL/GenBank/DDBJ whole genome shotgun (WGS) entry which is preliminary data.</text>
</comment>
<protein>
    <submittedName>
        <fullName evidence="1">Uncharacterized protein</fullName>
    </submittedName>
</protein>
<proteinExistence type="predicted"/>
<keyword evidence="2" id="KW-1185">Reference proteome</keyword>
<dbReference type="EMBL" id="MDYN01000028">
    <property type="protein sequence ID" value="OQD81290.1"/>
    <property type="molecule type" value="Genomic_DNA"/>
</dbReference>
<gene>
    <name evidence="1" type="ORF">PENANT_c028G04637</name>
</gene>